<evidence type="ECO:0000313" key="2">
    <source>
        <dbReference type="Proteomes" id="UP000887013"/>
    </source>
</evidence>
<comment type="caution">
    <text evidence="1">The sequence shown here is derived from an EMBL/GenBank/DDBJ whole genome shotgun (WGS) entry which is preliminary data.</text>
</comment>
<proteinExistence type="predicted"/>
<dbReference type="EMBL" id="BMAW01021940">
    <property type="protein sequence ID" value="GFT75569.1"/>
    <property type="molecule type" value="Genomic_DNA"/>
</dbReference>
<evidence type="ECO:0000313" key="1">
    <source>
        <dbReference type="EMBL" id="GFT75569.1"/>
    </source>
</evidence>
<sequence>MYKGSNNGNIVIKHLPSTNTPLGRPFPPQKFIKSPLGVVKTCGARFHNTHNNLSTLIRSVNNPRPKVPGRTFLQNPGLIMFLDRGAPVAYQSQVDAMLH</sequence>
<accession>A0A8X6PPU9</accession>
<name>A0A8X6PPU9_NEPPI</name>
<protein>
    <submittedName>
        <fullName evidence="1">Uncharacterized protein</fullName>
    </submittedName>
</protein>
<keyword evidence="2" id="KW-1185">Reference proteome</keyword>
<organism evidence="1 2">
    <name type="scientific">Nephila pilipes</name>
    <name type="common">Giant wood spider</name>
    <name type="synonym">Nephila maculata</name>
    <dbReference type="NCBI Taxonomy" id="299642"/>
    <lineage>
        <taxon>Eukaryota</taxon>
        <taxon>Metazoa</taxon>
        <taxon>Ecdysozoa</taxon>
        <taxon>Arthropoda</taxon>
        <taxon>Chelicerata</taxon>
        <taxon>Arachnida</taxon>
        <taxon>Araneae</taxon>
        <taxon>Araneomorphae</taxon>
        <taxon>Entelegynae</taxon>
        <taxon>Araneoidea</taxon>
        <taxon>Nephilidae</taxon>
        <taxon>Nephila</taxon>
    </lineage>
</organism>
<reference evidence="1" key="1">
    <citation type="submission" date="2020-08" db="EMBL/GenBank/DDBJ databases">
        <title>Multicomponent nature underlies the extraordinary mechanical properties of spider dragline silk.</title>
        <authorList>
            <person name="Kono N."/>
            <person name="Nakamura H."/>
            <person name="Mori M."/>
            <person name="Yoshida Y."/>
            <person name="Ohtoshi R."/>
            <person name="Malay A.D."/>
            <person name="Moran D.A.P."/>
            <person name="Tomita M."/>
            <person name="Numata K."/>
            <person name="Arakawa K."/>
        </authorList>
    </citation>
    <scope>NUCLEOTIDE SEQUENCE</scope>
</reference>
<dbReference type="AlphaFoldDB" id="A0A8X6PPU9"/>
<dbReference type="Proteomes" id="UP000887013">
    <property type="component" value="Unassembled WGS sequence"/>
</dbReference>
<gene>
    <name evidence="1" type="ORF">NPIL_356011</name>
</gene>